<dbReference type="Proteomes" id="UP000277498">
    <property type="component" value="Unassembled WGS sequence"/>
</dbReference>
<evidence type="ECO:0000313" key="7">
    <source>
        <dbReference type="EMBL" id="VDC28673.1"/>
    </source>
</evidence>
<evidence type="ECO:0000313" key="8">
    <source>
        <dbReference type="Proteomes" id="UP000277498"/>
    </source>
</evidence>
<dbReference type="PRINTS" id="PR00039">
    <property type="entry name" value="HTHLYSR"/>
</dbReference>
<dbReference type="CDD" id="cd08433">
    <property type="entry name" value="PBP2_Nac"/>
    <property type="match status" value="1"/>
</dbReference>
<dbReference type="SUPFAM" id="SSF53850">
    <property type="entry name" value="Periplasmic binding protein-like II"/>
    <property type="match status" value="1"/>
</dbReference>
<dbReference type="InterPro" id="IPR000847">
    <property type="entry name" value="LysR_HTH_N"/>
</dbReference>
<dbReference type="Gene3D" id="3.40.190.290">
    <property type="match status" value="1"/>
</dbReference>
<comment type="similarity">
    <text evidence="1">Belongs to the LysR transcriptional regulatory family.</text>
</comment>
<dbReference type="Pfam" id="PF03466">
    <property type="entry name" value="LysR_substrate"/>
    <property type="match status" value="1"/>
</dbReference>
<dbReference type="PANTHER" id="PTHR30293:SF0">
    <property type="entry name" value="NITROGEN ASSIMILATION REGULATORY PROTEIN NAC"/>
    <property type="match status" value="1"/>
</dbReference>
<dbReference type="InterPro" id="IPR036388">
    <property type="entry name" value="WH-like_DNA-bd_sf"/>
</dbReference>
<dbReference type="Pfam" id="PF00126">
    <property type="entry name" value="HTH_1"/>
    <property type="match status" value="1"/>
</dbReference>
<dbReference type="RefSeq" id="WP_124086986.1">
    <property type="nucleotide sequence ID" value="NZ_UXAW01000070.1"/>
</dbReference>
<dbReference type="OrthoDB" id="9811588at2"/>
<keyword evidence="2" id="KW-0805">Transcription regulation</keyword>
<dbReference type="FunFam" id="1.10.10.10:FF:000001">
    <property type="entry name" value="LysR family transcriptional regulator"/>
    <property type="match status" value="1"/>
</dbReference>
<proteinExistence type="inferred from homology"/>
<feature type="domain" description="HTH lysR-type" evidence="6">
    <location>
        <begin position="1"/>
        <end position="58"/>
    </location>
</feature>
<evidence type="ECO:0000259" key="6">
    <source>
        <dbReference type="PROSITE" id="PS50931"/>
    </source>
</evidence>
<reference evidence="7 8" key="1">
    <citation type="submission" date="2018-11" db="EMBL/GenBank/DDBJ databases">
        <authorList>
            <person name="Criscuolo A."/>
        </authorList>
    </citation>
    <scope>NUCLEOTIDE SEQUENCE [LARGE SCALE GENOMIC DNA]</scope>
    <source>
        <strain evidence="7">ACIP111625</strain>
    </source>
</reference>
<accession>A0A3P5XBK2</accession>
<dbReference type="GO" id="GO:0003677">
    <property type="term" value="F:DNA binding"/>
    <property type="evidence" value="ECO:0007669"/>
    <property type="project" value="UniProtKB-KW"/>
</dbReference>
<evidence type="ECO:0000256" key="4">
    <source>
        <dbReference type="ARBA" id="ARBA00023159"/>
    </source>
</evidence>
<keyword evidence="5" id="KW-0804">Transcription</keyword>
<dbReference type="PANTHER" id="PTHR30293">
    <property type="entry name" value="TRANSCRIPTIONAL REGULATORY PROTEIN NAC-RELATED"/>
    <property type="match status" value="1"/>
</dbReference>
<evidence type="ECO:0000256" key="5">
    <source>
        <dbReference type="ARBA" id="ARBA00023163"/>
    </source>
</evidence>
<keyword evidence="4" id="KW-0010">Activator</keyword>
<evidence type="ECO:0000256" key="1">
    <source>
        <dbReference type="ARBA" id="ARBA00009437"/>
    </source>
</evidence>
<evidence type="ECO:0000256" key="3">
    <source>
        <dbReference type="ARBA" id="ARBA00023125"/>
    </source>
</evidence>
<organism evidence="7 8">
    <name type="scientific">Pseudogemmobacter humi</name>
    <dbReference type="NCBI Taxonomy" id="2483812"/>
    <lineage>
        <taxon>Bacteria</taxon>
        <taxon>Pseudomonadati</taxon>
        <taxon>Pseudomonadota</taxon>
        <taxon>Alphaproteobacteria</taxon>
        <taxon>Rhodobacterales</taxon>
        <taxon>Paracoccaceae</taxon>
        <taxon>Pseudogemmobacter</taxon>
    </lineage>
</organism>
<dbReference type="GO" id="GO:0003700">
    <property type="term" value="F:DNA-binding transcription factor activity"/>
    <property type="evidence" value="ECO:0007669"/>
    <property type="project" value="InterPro"/>
</dbReference>
<dbReference type="Gene3D" id="1.10.10.10">
    <property type="entry name" value="Winged helix-like DNA-binding domain superfamily/Winged helix DNA-binding domain"/>
    <property type="match status" value="1"/>
</dbReference>
<dbReference type="EMBL" id="UXAW01000070">
    <property type="protein sequence ID" value="VDC28673.1"/>
    <property type="molecule type" value="Genomic_DNA"/>
</dbReference>
<gene>
    <name evidence="7" type="primary">gltC_1</name>
    <name evidence="7" type="ORF">XINFAN_02239</name>
</gene>
<keyword evidence="3" id="KW-0238">DNA-binding</keyword>
<dbReference type="GO" id="GO:2000142">
    <property type="term" value="P:regulation of DNA-templated transcription initiation"/>
    <property type="evidence" value="ECO:0007669"/>
    <property type="project" value="TreeGrafter"/>
</dbReference>
<dbReference type="AlphaFoldDB" id="A0A3P5XBK2"/>
<evidence type="ECO:0000256" key="2">
    <source>
        <dbReference type="ARBA" id="ARBA00023015"/>
    </source>
</evidence>
<dbReference type="SUPFAM" id="SSF46785">
    <property type="entry name" value="Winged helix' DNA-binding domain"/>
    <property type="match status" value="1"/>
</dbReference>
<keyword evidence="8" id="KW-1185">Reference proteome</keyword>
<dbReference type="PROSITE" id="PS50931">
    <property type="entry name" value="HTH_LYSR"/>
    <property type="match status" value="1"/>
</dbReference>
<dbReference type="InterPro" id="IPR036390">
    <property type="entry name" value="WH_DNA-bd_sf"/>
</dbReference>
<name>A0A3P5XBK2_9RHOB</name>
<protein>
    <submittedName>
        <fullName evidence="7">HTH-type transcriptional regulator GltC</fullName>
    </submittedName>
</protein>
<sequence length="314" mass="34533">MDITQLRTLIHVAELGSLSKAADRLHIAQPALSRHVRMLEEELDTRLFDRHGRGMVLTEQGQGVLQHALRIMAELDEIRTLIKAEGAPLRGHVSVGLPPTVSDIFAAPLVAAFRERHPEATIRIVSAYSSYLQDWLHRGEIDLAILLDPNSVKSLKSKLLIEESLYIVAPPGTGFTIDAPFEFRNLSKAPLCLPSHRHSLRSMVSRAARDCGIEIPIQVEADSYSVLKSLVLLGHGWTILPLAAIHKDIAEGKLCAAPLVNPPMHRQLMICYPFDRPTARLAEFAGRTMFDTTAGLVAAGAWSGRMLDGLDEAD</sequence>
<dbReference type="InterPro" id="IPR005119">
    <property type="entry name" value="LysR_subst-bd"/>
</dbReference>